<sequence>MRISLNRECDYIQQKNGTIAILIGDAFSTFFIQPAETVDYFLLTFFGYTRAIDYKKLLALLNQEFPNEAETYLIERIDYWLVRKVLLASETAAKPILHIIASSEVYRIANEFLVENHMYAQIRHFDHEHYQAAFGQGADLVLVLEMQMNSNYFFEIHRLANNCKQPFMIIFGAGIYGVTSPIFGKRGLNNYHAFHLEFEMLFDNYGEYLRMQQLQVLDVGITKSYFGLFQMQLQIGLSIARILRFFNHAATHDNLPFIYNMVQGEYQLLEIDKKAQ</sequence>
<reference evidence="1 2" key="1">
    <citation type="submission" date="2019-05" db="EMBL/GenBank/DDBJ databases">
        <title>Culicoidintestinum kansasii gen. nov., sp. nov. from the gastrointestinal tract of the biting midge, Culicoides sonorensis.</title>
        <authorList>
            <person name="Neupane S."/>
            <person name="Ghosh A."/>
            <person name="Gunther S."/>
            <person name="Martin K."/>
            <person name="Zurek L."/>
        </authorList>
    </citation>
    <scope>NUCLEOTIDE SEQUENCE [LARGE SCALE GENOMIC DNA]</scope>
    <source>
        <strain evidence="1 2">CS-1</strain>
    </source>
</reference>
<evidence type="ECO:0000313" key="1">
    <source>
        <dbReference type="EMBL" id="TLG73885.1"/>
    </source>
</evidence>
<proteinExistence type="predicted"/>
<gene>
    <name evidence="1" type="ORF">FEZ08_07070</name>
</gene>
<dbReference type="Proteomes" id="UP000306912">
    <property type="component" value="Unassembled WGS sequence"/>
</dbReference>
<keyword evidence="2" id="KW-1185">Reference proteome</keyword>
<dbReference type="InParanoid" id="A0A5R8QBI0"/>
<dbReference type="AlphaFoldDB" id="A0A5R8QBI0"/>
<accession>A0A5R8QBI0</accession>
<name>A0A5R8QBI0_9FIRM</name>
<organism evidence="1 2">
    <name type="scientific">Culicoidibacter larvae</name>
    <dbReference type="NCBI Taxonomy" id="2579976"/>
    <lineage>
        <taxon>Bacteria</taxon>
        <taxon>Bacillati</taxon>
        <taxon>Bacillota</taxon>
        <taxon>Culicoidibacteria</taxon>
        <taxon>Culicoidibacterales</taxon>
        <taxon>Culicoidibacteraceae</taxon>
        <taxon>Culicoidibacter</taxon>
    </lineage>
</organism>
<protein>
    <submittedName>
        <fullName evidence="1">Uncharacterized protein</fullName>
    </submittedName>
</protein>
<dbReference type="EMBL" id="VBWP01000005">
    <property type="protein sequence ID" value="TLG73885.1"/>
    <property type="molecule type" value="Genomic_DNA"/>
</dbReference>
<comment type="caution">
    <text evidence="1">The sequence shown here is derived from an EMBL/GenBank/DDBJ whole genome shotgun (WGS) entry which is preliminary data.</text>
</comment>
<evidence type="ECO:0000313" key="2">
    <source>
        <dbReference type="Proteomes" id="UP000306912"/>
    </source>
</evidence>
<dbReference type="RefSeq" id="WP_138191024.1">
    <property type="nucleotide sequence ID" value="NZ_VBWP01000005.1"/>
</dbReference>